<evidence type="ECO:0000256" key="2">
    <source>
        <dbReference type="ARBA" id="ARBA00022898"/>
    </source>
</evidence>
<dbReference type="Proteomes" id="UP000095280">
    <property type="component" value="Unplaced"/>
</dbReference>
<protein>
    <recommendedName>
        <fullName evidence="4">L-serine deaminase</fullName>
    </recommendedName>
    <alternativeName>
        <fullName evidence="5">L-threonine dehydratase</fullName>
    </alternativeName>
</protein>
<comment type="cofactor">
    <cofactor evidence="1">
        <name>pyridoxal 5'-phosphate</name>
        <dbReference type="ChEBI" id="CHEBI:597326"/>
    </cofactor>
</comment>
<dbReference type="OrthoDB" id="4418812at2759"/>
<dbReference type="InterPro" id="IPR036052">
    <property type="entry name" value="TrpB-like_PALP_sf"/>
</dbReference>
<dbReference type="STRING" id="282301.A0A1I8H8G5"/>
<dbReference type="GO" id="GO:0003941">
    <property type="term" value="F:L-serine ammonia-lyase activity"/>
    <property type="evidence" value="ECO:0007669"/>
    <property type="project" value="TreeGrafter"/>
</dbReference>
<dbReference type="InterPro" id="IPR001926">
    <property type="entry name" value="TrpB-like_PALP"/>
</dbReference>
<reference evidence="7" key="1">
    <citation type="submission" date="2016-11" db="UniProtKB">
        <authorList>
            <consortium name="WormBaseParasite"/>
        </authorList>
    </citation>
    <scope>IDENTIFICATION</scope>
</reference>
<organism evidence="6 7">
    <name type="scientific">Macrostomum lignano</name>
    <dbReference type="NCBI Taxonomy" id="282301"/>
    <lineage>
        <taxon>Eukaryota</taxon>
        <taxon>Metazoa</taxon>
        <taxon>Spiralia</taxon>
        <taxon>Lophotrochozoa</taxon>
        <taxon>Platyhelminthes</taxon>
        <taxon>Rhabditophora</taxon>
        <taxon>Macrostomorpha</taxon>
        <taxon>Macrostomida</taxon>
        <taxon>Macrostomidae</taxon>
        <taxon>Macrostomum</taxon>
    </lineage>
</organism>
<sequence length="354" mass="37432">MAAAYNPDAPLLTLNDLSDAYATVQSSGLIRRTPILTDVDPQLLGLPADADYRLHLKLECAQLTGSFKPRGLAVQLAGLTGAGSGPKLVTMSAGNYGRSFAAVCRARRLHGLVLMPDSAPRHRVDHIRSQGVLVETCPSSELQSRVDAKVANEGYQFLHPFDDQPLIAGHASLGLELLEQLPQVDTVLLGCGGGGLSAGVAAALALSSKSRLDEDARSADEEPRSPVVYAVEPETACTMRLSFEQDRPASMPQARSIAGGLAPPYAGANAYRHLRHFGARSLLVNDAEIGACQRRLARNLGLIVEPSACAGLAALLFDRLEEPPVGDLCVVLTGRNVSPEDAMRLLAAGDDESE</sequence>
<proteinExistence type="predicted"/>
<dbReference type="Gene3D" id="3.40.50.1100">
    <property type="match status" value="2"/>
</dbReference>
<evidence type="ECO:0000256" key="1">
    <source>
        <dbReference type="ARBA" id="ARBA00001933"/>
    </source>
</evidence>
<dbReference type="AlphaFoldDB" id="A0A1I8H8G5"/>
<evidence type="ECO:0000256" key="5">
    <source>
        <dbReference type="ARBA" id="ARBA00042605"/>
    </source>
</evidence>
<dbReference type="InterPro" id="IPR050147">
    <property type="entry name" value="Ser/Thr_Dehydratase"/>
</dbReference>
<dbReference type="PANTHER" id="PTHR48078">
    <property type="entry name" value="THREONINE DEHYDRATASE, MITOCHONDRIAL-RELATED"/>
    <property type="match status" value="1"/>
</dbReference>
<dbReference type="GO" id="GO:0004794">
    <property type="term" value="F:threonine deaminase activity"/>
    <property type="evidence" value="ECO:0007669"/>
    <property type="project" value="TreeGrafter"/>
</dbReference>
<dbReference type="Pfam" id="PF00291">
    <property type="entry name" value="PALP"/>
    <property type="match status" value="1"/>
</dbReference>
<dbReference type="SUPFAM" id="SSF53686">
    <property type="entry name" value="Tryptophan synthase beta subunit-like PLP-dependent enzymes"/>
    <property type="match status" value="1"/>
</dbReference>
<dbReference type="GO" id="GO:0006565">
    <property type="term" value="P:L-serine catabolic process"/>
    <property type="evidence" value="ECO:0007669"/>
    <property type="project" value="TreeGrafter"/>
</dbReference>
<dbReference type="GO" id="GO:0009097">
    <property type="term" value="P:isoleucine biosynthetic process"/>
    <property type="evidence" value="ECO:0007669"/>
    <property type="project" value="TreeGrafter"/>
</dbReference>
<accession>A0A1I8H8G5</accession>
<evidence type="ECO:0000313" key="6">
    <source>
        <dbReference type="Proteomes" id="UP000095280"/>
    </source>
</evidence>
<dbReference type="GO" id="GO:0006567">
    <property type="term" value="P:L-threonine catabolic process"/>
    <property type="evidence" value="ECO:0007669"/>
    <property type="project" value="TreeGrafter"/>
</dbReference>
<keyword evidence="6" id="KW-1185">Reference proteome</keyword>
<evidence type="ECO:0000256" key="3">
    <source>
        <dbReference type="ARBA" id="ARBA00023239"/>
    </source>
</evidence>
<name>A0A1I8H8G5_9PLAT</name>
<evidence type="ECO:0000313" key="7">
    <source>
        <dbReference type="WBParaSite" id="maker-uti_cns_0004945-snap-gene-0.9-mRNA-1"/>
    </source>
</evidence>
<dbReference type="WBParaSite" id="maker-uti_cns_0004945-snap-gene-0.9-mRNA-1">
    <property type="protein sequence ID" value="maker-uti_cns_0004945-snap-gene-0.9-mRNA-1"/>
    <property type="gene ID" value="maker-uti_cns_0004945-snap-gene-0.9"/>
</dbReference>
<keyword evidence="3" id="KW-0456">Lyase</keyword>
<keyword evidence="2" id="KW-0663">Pyridoxal phosphate</keyword>
<dbReference type="PANTHER" id="PTHR48078:SF14">
    <property type="entry name" value="L-SERINE AMMONIA-LYASE"/>
    <property type="match status" value="1"/>
</dbReference>
<evidence type="ECO:0000256" key="4">
    <source>
        <dbReference type="ARBA" id="ARBA00041766"/>
    </source>
</evidence>